<sequence length="53" mass="5591">MNENKTLSILHRLPVVLAVTAASYGLNIGQAQAGNGHTNQPRAHTQTVAKRAA</sequence>
<organism evidence="2 3">
    <name type="scientific">Caenimonas terrae</name>
    <dbReference type="NCBI Taxonomy" id="696074"/>
    <lineage>
        <taxon>Bacteria</taxon>
        <taxon>Pseudomonadati</taxon>
        <taxon>Pseudomonadota</taxon>
        <taxon>Betaproteobacteria</taxon>
        <taxon>Burkholderiales</taxon>
        <taxon>Comamonadaceae</taxon>
        <taxon>Caenimonas</taxon>
    </lineage>
</organism>
<evidence type="ECO:0000313" key="3">
    <source>
        <dbReference type="Proteomes" id="UP001596037"/>
    </source>
</evidence>
<accession>A0ABW0NEU8</accession>
<comment type="caution">
    <text evidence="2">The sequence shown here is derived from an EMBL/GenBank/DDBJ whole genome shotgun (WGS) entry which is preliminary data.</text>
</comment>
<protein>
    <submittedName>
        <fullName evidence="2">Uncharacterized protein</fullName>
    </submittedName>
</protein>
<evidence type="ECO:0000313" key="2">
    <source>
        <dbReference type="EMBL" id="MFC5497797.1"/>
    </source>
</evidence>
<name>A0ABW0NEU8_9BURK</name>
<dbReference type="Proteomes" id="UP001596037">
    <property type="component" value="Unassembled WGS sequence"/>
</dbReference>
<dbReference type="EMBL" id="JBHSMF010000006">
    <property type="protein sequence ID" value="MFC5497797.1"/>
    <property type="molecule type" value="Genomic_DNA"/>
</dbReference>
<proteinExistence type="predicted"/>
<gene>
    <name evidence="2" type="ORF">ACFPOE_09670</name>
</gene>
<evidence type="ECO:0000256" key="1">
    <source>
        <dbReference type="SAM" id="MobiDB-lite"/>
    </source>
</evidence>
<keyword evidence="3" id="KW-1185">Reference proteome</keyword>
<feature type="region of interest" description="Disordered" evidence="1">
    <location>
        <begin position="30"/>
        <end position="53"/>
    </location>
</feature>
<dbReference type="RefSeq" id="WP_376849874.1">
    <property type="nucleotide sequence ID" value="NZ_JBHSMF010000006.1"/>
</dbReference>
<reference evidence="3" key="1">
    <citation type="journal article" date="2019" name="Int. J. Syst. Evol. Microbiol.">
        <title>The Global Catalogue of Microorganisms (GCM) 10K type strain sequencing project: providing services to taxonomists for standard genome sequencing and annotation.</title>
        <authorList>
            <consortium name="The Broad Institute Genomics Platform"/>
            <consortium name="The Broad Institute Genome Sequencing Center for Infectious Disease"/>
            <person name="Wu L."/>
            <person name="Ma J."/>
        </authorList>
    </citation>
    <scope>NUCLEOTIDE SEQUENCE [LARGE SCALE GENOMIC DNA]</scope>
    <source>
        <strain evidence="3">CCUG 57401</strain>
    </source>
</reference>